<proteinExistence type="predicted"/>
<dbReference type="RefSeq" id="WP_398353384.1">
    <property type="nucleotide sequence ID" value="NZ_JBIQWK010000011.1"/>
</dbReference>
<organism evidence="1 2">
    <name type="scientific">Streptomyces tendae</name>
    <dbReference type="NCBI Taxonomy" id="1932"/>
    <lineage>
        <taxon>Bacteria</taxon>
        <taxon>Bacillati</taxon>
        <taxon>Actinomycetota</taxon>
        <taxon>Actinomycetes</taxon>
        <taxon>Kitasatosporales</taxon>
        <taxon>Streptomycetaceae</taxon>
        <taxon>Streptomyces</taxon>
    </lineage>
</organism>
<comment type="caution">
    <text evidence="1">The sequence shown here is derived from an EMBL/GenBank/DDBJ whole genome shotgun (WGS) entry which is preliminary data.</text>
</comment>
<evidence type="ECO:0000313" key="1">
    <source>
        <dbReference type="EMBL" id="MFI0576139.1"/>
    </source>
</evidence>
<protein>
    <recommendedName>
        <fullName evidence="3">DUF3168 domain-containing protein</fullName>
    </recommendedName>
</protein>
<dbReference type="Proteomes" id="UP001610810">
    <property type="component" value="Unassembled WGS sequence"/>
</dbReference>
<gene>
    <name evidence="1" type="ORF">ACH3YB_31385</name>
</gene>
<name>A0ABW7S789_STRTE</name>
<evidence type="ECO:0008006" key="3">
    <source>
        <dbReference type="Google" id="ProtNLM"/>
    </source>
</evidence>
<accession>A0ABW7S789</accession>
<dbReference type="EMBL" id="JBIQWK010000011">
    <property type="protein sequence ID" value="MFI0576139.1"/>
    <property type="molecule type" value="Genomic_DNA"/>
</dbReference>
<keyword evidence="2" id="KW-1185">Reference proteome</keyword>
<sequence length="157" mass="16598">MASPSPSRVPELTDSFLARLAAAEGLARVKVIDGPIVSDSASGEWVFVGYDADPEGDGDAATTSQTWAGIGARAKNEEILLTCAVLVRKGSTAVKPLRDRVFEIFAEVEAVVRADPSLGLPPPTVCAITDTTFRTPQTSRGLEGRLLFTLATNPTRI</sequence>
<evidence type="ECO:0000313" key="2">
    <source>
        <dbReference type="Proteomes" id="UP001610810"/>
    </source>
</evidence>
<reference evidence="1 2" key="1">
    <citation type="submission" date="2024-10" db="EMBL/GenBank/DDBJ databases">
        <authorList>
            <person name="Wannawong T."/>
            <person name="Kuncharoen N."/>
            <person name="Mhuantong W."/>
        </authorList>
    </citation>
    <scope>NUCLEOTIDE SEQUENCE [LARGE SCALE GENOMIC DNA]</scope>
    <source>
        <strain evidence="1 2">CALK1-4</strain>
    </source>
</reference>